<feature type="transmembrane region" description="Helical" evidence="6">
    <location>
        <begin position="149"/>
        <end position="170"/>
    </location>
</feature>
<evidence type="ECO:0000256" key="5">
    <source>
        <dbReference type="ARBA" id="ARBA00023136"/>
    </source>
</evidence>
<sequence length="320" mass="32206">MNWSDVLGAGALVPLLTAALRLAMPIVLAAAGACLAERSGVLNLGIEGQMMMGAVAAFVTSYYSGSPLLGAAIGAAAGVAVAAVVGAATITMGIDQIITGISVVILGSGLASFLYLQTFGISGTPPRTQGTGPIEIPVLSDLPLLGPVLFSQSPLVYLSIAIVVALWWVLGRTAFGLSVRAAGENPDAADSVGVSVPGARWAALLVSGATAGLAGALVVDGLGFFQDGITGGRGWVALGVVILARWNPLGAMAGGFMFGLVDAFQLRVQSASGGQATVVPYELFQALPYAVTLIAVVVTTVRFRRSNAPTALGTPFVPAK</sequence>
<proteinExistence type="predicted"/>
<dbReference type="InterPro" id="IPR001851">
    <property type="entry name" value="ABC_transp_permease"/>
</dbReference>
<evidence type="ECO:0000256" key="3">
    <source>
        <dbReference type="ARBA" id="ARBA00022692"/>
    </source>
</evidence>
<evidence type="ECO:0000313" key="7">
    <source>
        <dbReference type="EMBL" id="MDV2478025.1"/>
    </source>
</evidence>
<keyword evidence="3 6" id="KW-0812">Transmembrane</keyword>
<dbReference type="PANTHER" id="PTHR43370:SF2">
    <property type="entry name" value="ABC TRANSPORTER PERMEASE PROTEIN"/>
    <property type="match status" value="1"/>
</dbReference>
<feature type="transmembrane region" description="Helical" evidence="6">
    <location>
        <begin position="68"/>
        <end position="90"/>
    </location>
</feature>
<dbReference type="Pfam" id="PF02653">
    <property type="entry name" value="BPD_transp_2"/>
    <property type="match status" value="1"/>
</dbReference>
<evidence type="ECO:0000313" key="8">
    <source>
        <dbReference type="Proteomes" id="UP001275440"/>
    </source>
</evidence>
<feature type="transmembrane region" description="Helical" evidence="6">
    <location>
        <begin position="286"/>
        <end position="303"/>
    </location>
</feature>
<keyword evidence="8" id="KW-1185">Reference proteome</keyword>
<evidence type="ECO:0000256" key="6">
    <source>
        <dbReference type="SAM" id="Phobius"/>
    </source>
</evidence>
<keyword evidence="2" id="KW-1003">Cell membrane</keyword>
<gene>
    <name evidence="7" type="ORF">F8M49_26270</name>
</gene>
<evidence type="ECO:0000256" key="2">
    <source>
        <dbReference type="ARBA" id="ARBA00022475"/>
    </source>
</evidence>
<reference evidence="7 8" key="1">
    <citation type="submission" date="2019-10" db="EMBL/GenBank/DDBJ databases">
        <title>Draft Genome Assembly of Rhodococcus zopfii DSM44189.</title>
        <authorList>
            <person name="Sutton J.M."/>
            <person name="Akob D.M."/>
            <person name="Bushman T.J."/>
        </authorList>
    </citation>
    <scope>NUCLEOTIDE SEQUENCE [LARGE SCALE GENOMIC DNA]</scope>
    <source>
        <strain evidence="7 8">DSM 44189</strain>
    </source>
</reference>
<dbReference type="PANTHER" id="PTHR43370">
    <property type="entry name" value="SUGAR ABC TRANSPORTER INTEGRAL MEMBRANE PROTEIN-RELATED"/>
    <property type="match status" value="1"/>
</dbReference>
<accession>A0ABU3WVM8</accession>
<keyword evidence="4 6" id="KW-1133">Transmembrane helix</keyword>
<evidence type="ECO:0000256" key="1">
    <source>
        <dbReference type="ARBA" id="ARBA00004651"/>
    </source>
</evidence>
<organism evidence="7 8">
    <name type="scientific">Rhodococcus zopfii</name>
    <dbReference type="NCBI Taxonomy" id="43772"/>
    <lineage>
        <taxon>Bacteria</taxon>
        <taxon>Bacillati</taxon>
        <taxon>Actinomycetota</taxon>
        <taxon>Actinomycetes</taxon>
        <taxon>Mycobacteriales</taxon>
        <taxon>Nocardiaceae</taxon>
        <taxon>Rhodococcus</taxon>
    </lineage>
</organism>
<comment type="caution">
    <text evidence="7">The sequence shown here is derived from an EMBL/GenBank/DDBJ whole genome shotgun (WGS) entry which is preliminary data.</text>
</comment>
<comment type="subcellular location">
    <subcellularLocation>
        <location evidence="1">Cell membrane</location>
        <topology evidence="1">Multi-pass membrane protein</topology>
    </subcellularLocation>
</comment>
<feature type="transmembrane region" description="Helical" evidence="6">
    <location>
        <begin position="97"/>
        <end position="116"/>
    </location>
</feature>
<dbReference type="EMBL" id="WBMO01000005">
    <property type="protein sequence ID" value="MDV2478025.1"/>
    <property type="molecule type" value="Genomic_DNA"/>
</dbReference>
<dbReference type="Proteomes" id="UP001275440">
    <property type="component" value="Unassembled WGS sequence"/>
</dbReference>
<keyword evidence="5 6" id="KW-0472">Membrane</keyword>
<name>A0ABU3WVM8_9NOCA</name>
<dbReference type="CDD" id="cd06580">
    <property type="entry name" value="TM_PBP1_transp_TpRbsC_like"/>
    <property type="match status" value="1"/>
</dbReference>
<protein>
    <submittedName>
        <fullName evidence="7">ABC transporter permease</fullName>
    </submittedName>
</protein>
<evidence type="ECO:0000256" key="4">
    <source>
        <dbReference type="ARBA" id="ARBA00022989"/>
    </source>
</evidence>